<dbReference type="AlphaFoldDB" id="A0A2R9SWH3"/>
<keyword evidence="2" id="KW-1185">Reference proteome</keyword>
<reference evidence="1 2" key="1">
    <citation type="journal article" date="2010" name="BMC Genomics">
        <title>Genome sequence of the pattern forming Paenibacillus vortex bacterium reveals potential for thriving in complex environments.</title>
        <authorList>
            <person name="Sirota-Madi A."/>
            <person name="Olender T."/>
            <person name="Helman Y."/>
            <person name="Ingham C."/>
            <person name="Brainis I."/>
            <person name="Roth D."/>
            <person name="Hagi E."/>
            <person name="Brodsky L."/>
            <person name="Leshkowitz D."/>
            <person name="Galatenko V."/>
            <person name="Nikolaev V."/>
            <person name="Mugasimangalam R.C."/>
            <person name="Bransburg-Zabary S."/>
            <person name="Gutnick D.L."/>
            <person name="Lancet D."/>
            <person name="Ben-Jacob E."/>
        </authorList>
    </citation>
    <scope>NUCLEOTIDE SEQUENCE [LARGE SCALE GENOMIC DNA]</scope>
    <source>
        <strain evidence="1 2">V453</strain>
    </source>
</reference>
<organism evidence="1 2">
    <name type="scientific">Paenibacillus vortex V453</name>
    <dbReference type="NCBI Taxonomy" id="715225"/>
    <lineage>
        <taxon>Bacteria</taxon>
        <taxon>Bacillati</taxon>
        <taxon>Bacillota</taxon>
        <taxon>Bacilli</taxon>
        <taxon>Bacillales</taxon>
        <taxon>Paenibacillaceae</taxon>
        <taxon>Paenibacillus</taxon>
    </lineage>
</organism>
<sequence length="45" mass="5042">MSRGLNVVETGMIILQAILNDDWVVWIQAQAIESLPRQCREETGG</sequence>
<protein>
    <submittedName>
        <fullName evidence="1">Uncharacterized protein</fullName>
    </submittedName>
</protein>
<comment type="caution">
    <text evidence="1">The sequence shown here is derived from an EMBL/GenBank/DDBJ whole genome shotgun (WGS) entry which is preliminary data.</text>
</comment>
<name>A0A2R9SWH3_9BACL</name>
<evidence type="ECO:0000313" key="2">
    <source>
        <dbReference type="Proteomes" id="UP000003094"/>
    </source>
</evidence>
<proteinExistence type="predicted"/>
<dbReference type="Proteomes" id="UP000003094">
    <property type="component" value="Unassembled WGS sequence"/>
</dbReference>
<evidence type="ECO:0000313" key="1">
    <source>
        <dbReference type="EMBL" id="EFU41704.1"/>
    </source>
</evidence>
<gene>
    <name evidence="1" type="ORF">PVOR_12250</name>
</gene>
<dbReference type="KEGG" id="pvo:PVOR_12250"/>
<dbReference type="EMBL" id="ADHJ01000018">
    <property type="protein sequence ID" value="EFU41704.1"/>
    <property type="molecule type" value="Genomic_DNA"/>
</dbReference>
<accession>A0A2R9SWH3</accession>